<keyword evidence="3" id="KW-1185">Reference proteome</keyword>
<evidence type="ECO:0000313" key="3">
    <source>
        <dbReference type="Proteomes" id="UP000796761"/>
    </source>
</evidence>
<sequence>MLITFSESSPKSTGTDSSKGLEVKQSWPEQHLRLSRDLLELREERRVYGRRFCPQGRKKISAAKARLGFKQASTGKDNKRDLYKCVHNKRGIGNSIGPWLNKIGHLKNSHVDKAETFNVLFTFAFNSDGKSGVLLKNCDSGRMIKSPQCV</sequence>
<feature type="compositionally biased region" description="Polar residues" evidence="1">
    <location>
        <begin position="1"/>
        <end position="18"/>
    </location>
</feature>
<evidence type="ECO:0000313" key="2">
    <source>
        <dbReference type="EMBL" id="TRZ05372.1"/>
    </source>
</evidence>
<protein>
    <submittedName>
        <fullName evidence="2">Uncharacterized protein</fullName>
    </submittedName>
</protein>
<dbReference type="AlphaFoldDB" id="A0A8K1D595"/>
<gene>
    <name evidence="2" type="ORF">HGM15179_021735</name>
</gene>
<name>A0A8K1D595_9PASS</name>
<feature type="region of interest" description="Disordered" evidence="1">
    <location>
        <begin position="1"/>
        <end position="24"/>
    </location>
</feature>
<accession>A0A8K1D595</accession>
<proteinExistence type="predicted"/>
<dbReference type="EMBL" id="SWJQ01004593">
    <property type="protein sequence ID" value="TRZ05372.1"/>
    <property type="molecule type" value="Genomic_DNA"/>
</dbReference>
<evidence type="ECO:0000256" key="1">
    <source>
        <dbReference type="SAM" id="MobiDB-lite"/>
    </source>
</evidence>
<reference evidence="2" key="1">
    <citation type="submission" date="2019-04" db="EMBL/GenBank/DDBJ databases">
        <title>Genome assembly of Zosterops borbonicus 15179.</title>
        <authorList>
            <person name="Leroy T."/>
            <person name="Anselmetti Y."/>
            <person name="Tilak M.-K."/>
            <person name="Nabholz B."/>
        </authorList>
    </citation>
    <scope>NUCLEOTIDE SEQUENCE</scope>
    <source>
        <strain evidence="2">HGM_15179</strain>
        <tissue evidence="2">Muscle</tissue>
    </source>
</reference>
<organism evidence="2 3">
    <name type="scientific">Zosterops borbonicus</name>
    <dbReference type="NCBI Taxonomy" id="364589"/>
    <lineage>
        <taxon>Eukaryota</taxon>
        <taxon>Metazoa</taxon>
        <taxon>Chordata</taxon>
        <taxon>Craniata</taxon>
        <taxon>Vertebrata</taxon>
        <taxon>Euteleostomi</taxon>
        <taxon>Archelosauria</taxon>
        <taxon>Archosauria</taxon>
        <taxon>Dinosauria</taxon>
        <taxon>Saurischia</taxon>
        <taxon>Theropoda</taxon>
        <taxon>Coelurosauria</taxon>
        <taxon>Aves</taxon>
        <taxon>Neognathae</taxon>
        <taxon>Neoaves</taxon>
        <taxon>Telluraves</taxon>
        <taxon>Australaves</taxon>
        <taxon>Passeriformes</taxon>
        <taxon>Sylvioidea</taxon>
        <taxon>Zosteropidae</taxon>
        <taxon>Zosterops</taxon>
    </lineage>
</organism>
<dbReference type="Proteomes" id="UP000796761">
    <property type="component" value="Unassembled WGS sequence"/>
</dbReference>
<comment type="caution">
    <text evidence="2">The sequence shown here is derived from an EMBL/GenBank/DDBJ whole genome shotgun (WGS) entry which is preliminary data.</text>
</comment>